<reference evidence="1" key="2">
    <citation type="submission" date="2021-08" db="EMBL/GenBank/DDBJ databases">
        <authorList>
            <person name="Tani A."/>
            <person name="Ola A."/>
            <person name="Ogura Y."/>
            <person name="Katsura K."/>
            <person name="Hayashi T."/>
        </authorList>
    </citation>
    <scope>NUCLEOTIDE SEQUENCE</scope>
    <source>
        <strain evidence="1">DSM 14458</strain>
    </source>
</reference>
<sequence>MAKHSNCNWRLRIADILIATQKKSCRSNPAFTFAMSLRSCSGLICVFACDSAAR</sequence>
<accession>A0ABQ4V4Y6</accession>
<comment type="caution">
    <text evidence="1">The sequence shown here is derived from an EMBL/GenBank/DDBJ whole genome shotgun (WGS) entry which is preliminary data.</text>
</comment>
<dbReference type="EMBL" id="BPRE01000017">
    <property type="protein sequence ID" value="GJE77752.1"/>
    <property type="molecule type" value="Genomic_DNA"/>
</dbReference>
<name>A0ABQ4V4Y6_9HYPH</name>
<organism evidence="1 2">
    <name type="scientific">Methylorubrum suomiense</name>
    <dbReference type="NCBI Taxonomy" id="144191"/>
    <lineage>
        <taxon>Bacteria</taxon>
        <taxon>Pseudomonadati</taxon>
        <taxon>Pseudomonadota</taxon>
        <taxon>Alphaproteobacteria</taxon>
        <taxon>Hyphomicrobiales</taxon>
        <taxon>Methylobacteriaceae</taxon>
        <taxon>Methylorubrum</taxon>
    </lineage>
</organism>
<keyword evidence="2" id="KW-1185">Reference proteome</keyword>
<dbReference type="Proteomes" id="UP001055093">
    <property type="component" value="Unassembled WGS sequence"/>
</dbReference>
<evidence type="ECO:0000313" key="2">
    <source>
        <dbReference type="Proteomes" id="UP001055093"/>
    </source>
</evidence>
<evidence type="ECO:0000313" key="1">
    <source>
        <dbReference type="EMBL" id="GJE77752.1"/>
    </source>
</evidence>
<protein>
    <submittedName>
        <fullName evidence="1">Uncharacterized protein</fullName>
    </submittedName>
</protein>
<proteinExistence type="predicted"/>
<gene>
    <name evidence="1" type="ORF">BGCPKDLD_4359</name>
</gene>
<reference evidence="1" key="1">
    <citation type="journal article" date="2021" name="Front. Microbiol.">
        <title>Comprehensive Comparative Genomics and Phenotyping of Methylobacterium Species.</title>
        <authorList>
            <person name="Alessa O."/>
            <person name="Ogura Y."/>
            <person name="Fujitani Y."/>
            <person name="Takami H."/>
            <person name="Hayashi T."/>
            <person name="Sahin N."/>
            <person name="Tani A."/>
        </authorList>
    </citation>
    <scope>NUCLEOTIDE SEQUENCE</scope>
    <source>
        <strain evidence="1">DSM 14458</strain>
    </source>
</reference>